<keyword evidence="10 14" id="KW-1133">Transmembrane helix</keyword>
<dbReference type="GO" id="GO:0000155">
    <property type="term" value="F:phosphorelay sensor kinase activity"/>
    <property type="evidence" value="ECO:0007669"/>
    <property type="project" value="InterPro"/>
</dbReference>
<dbReference type="PANTHER" id="PTHR42878">
    <property type="entry name" value="TWO-COMPONENT HISTIDINE KINASE"/>
    <property type="match status" value="1"/>
</dbReference>
<evidence type="ECO:0000256" key="5">
    <source>
        <dbReference type="ARBA" id="ARBA00022679"/>
    </source>
</evidence>
<keyword evidence="12 14" id="KW-0472">Membrane</keyword>
<dbReference type="GO" id="GO:0000156">
    <property type="term" value="F:phosphorelay response regulator activity"/>
    <property type="evidence" value="ECO:0007669"/>
    <property type="project" value="TreeGrafter"/>
</dbReference>
<dbReference type="CDD" id="cd00130">
    <property type="entry name" value="PAS"/>
    <property type="match status" value="1"/>
</dbReference>
<keyword evidence="5 19" id="KW-0808">Transferase</keyword>
<dbReference type="InterPro" id="IPR000014">
    <property type="entry name" value="PAS"/>
</dbReference>
<dbReference type="GO" id="GO:0016020">
    <property type="term" value="C:membrane"/>
    <property type="evidence" value="ECO:0007669"/>
    <property type="project" value="UniProtKB-SubCell"/>
</dbReference>
<dbReference type="PROSITE" id="PS50109">
    <property type="entry name" value="HIS_KIN"/>
    <property type="match status" value="1"/>
</dbReference>
<proteinExistence type="predicted"/>
<dbReference type="InParanoid" id="Q2FLZ3"/>
<dbReference type="SMART" id="SM00304">
    <property type="entry name" value="HAMP"/>
    <property type="match status" value="1"/>
</dbReference>
<dbReference type="GO" id="GO:0005524">
    <property type="term" value="F:ATP binding"/>
    <property type="evidence" value="ECO:0007669"/>
    <property type="project" value="UniProtKB-KW"/>
</dbReference>
<keyword evidence="11" id="KW-0902">Two-component regulatory system</keyword>
<feature type="coiled-coil region" evidence="13">
    <location>
        <begin position="368"/>
        <end position="395"/>
    </location>
</feature>
<dbReference type="InterPro" id="IPR035965">
    <property type="entry name" value="PAS-like_dom_sf"/>
</dbReference>
<evidence type="ECO:0000256" key="14">
    <source>
        <dbReference type="SAM" id="Phobius"/>
    </source>
</evidence>
<comment type="subcellular location">
    <subcellularLocation>
        <location evidence="2">Membrane</location>
        <topology evidence="2">Multi-pass membrane protein</topology>
    </subcellularLocation>
</comment>
<dbReference type="InterPro" id="IPR003660">
    <property type="entry name" value="HAMP_dom"/>
</dbReference>
<dbReference type="Pfam" id="PF00989">
    <property type="entry name" value="PAS"/>
    <property type="match status" value="1"/>
</dbReference>
<evidence type="ECO:0000259" key="17">
    <source>
        <dbReference type="PROSITE" id="PS50113"/>
    </source>
</evidence>
<evidence type="ECO:0000256" key="13">
    <source>
        <dbReference type="SAM" id="Coils"/>
    </source>
</evidence>
<dbReference type="Gene3D" id="3.30.450.20">
    <property type="entry name" value="PAS domain"/>
    <property type="match status" value="1"/>
</dbReference>
<dbReference type="EnsemblBacteria" id="ABD41177">
    <property type="protein sequence ID" value="ABD41177"/>
    <property type="gene ID" value="Mhun_1442"/>
</dbReference>
<dbReference type="Gene3D" id="1.10.287.130">
    <property type="match status" value="1"/>
</dbReference>
<dbReference type="InterPro" id="IPR050351">
    <property type="entry name" value="BphY/WalK/GraS-like"/>
</dbReference>
<evidence type="ECO:0000259" key="18">
    <source>
        <dbReference type="PROSITE" id="PS50885"/>
    </source>
</evidence>
<evidence type="ECO:0000259" key="16">
    <source>
        <dbReference type="PROSITE" id="PS50112"/>
    </source>
</evidence>
<dbReference type="InterPro" id="IPR036890">
    <property type="entry name" value="HATPase_C_sf"/>
</dbReference>
<dbReference type="FunFam" id="3.30.565.10:FF:000006">
    <property type="entry name" value="Sensor histidine kinase WalK"/>
    <property type="match status" value="1"/>
</dbReference>
<evidence type="ECO:0000256" key="4">
    <source>
        <dbReference type="ARBA" id="ARBA00022553"/>
    </source>
</evidence>
<keyword evidence="20" id="KW-1185">Reference proteome</keyword>
<keyword evidence="9" id="KW-0067">ATP-binding</keyword>
<evidence type="ECO:0000256" key="7">
    <source>
        <dbReference type="ARBA" id="ARBA00022741"/>
    </source>
</evidence>
<evidence type="ECO:0000256" key="1">
    <source>
        <dbReference type="ARBA" id="ARBA00000085"/>
    </source>
</evidence>
<dbReference type="PROSITE" id="PS50112">
    <property type="entry name" value="PAS"/>
    <property type="match status" value="1"/>
</dbReference>
<dbReference type="InterPro" id="IPR000700">
    <property type="entry name" value="PAS-assoc_C"/>
</dbReference>
<comment type="catalytic activity">
    <reaction evidence="1">
        <text>ATP + protein L-histidine = ADP + protein N-phospho-L-histidine.</text>
        <dbReference type="EC" id="2.7.13.3"/>
    </reaction>
</comment>
<accession>Q2FLZ3</accession>
<dbReference type="PRINTS" id="PR00344">
    <property type="entry name" value="BCTRLSENSOR"/>
</dbReference>
<dbReference type="EMBL" id="CP000254">
    <property type="protein sequence ID" value="ABD41177.1"/>
    <property type="molecule type" value="Genomic_DNA"/>
</dbReference>
<dbReference type="GO" id="GO:0006355">
    <property type="term" value="P:regulation of DNA-templated transcription"/>
    <property type="evidence" value="ECO:0007669"/>
    <property type="project" value="InterPro"/>
</dbReference>
<dbReference type="SMART" id="SM00387">
    <property type="entry name" value="HATPase_c"/>
    <property type="match status" value="1"/>
</dbReference>
<dbReference type="HOGENOM" id="CLU_020008_0_0_2"/>
<sequence>MIILTTGFIFLIVLMSVITYEQTNQHLYDIWESEVQHNEHHLKSSLQLINQGLLLFDHTFDKSMKDQFSIVLDAYNQSGGDPARMNVTEIKSRFSPDVIDIADVYIINENGIVIDATYKGDIGLDFKKWPNVYEVITRIRNGSVFEADRAVYGFSSVKESRKFAYYPTPDHRYLLEISYYIRDFTEDRRNFSYANVMRAFVNETPHLRSVTLYDSMFRTLWSMDDQKRSSDPAAIQYIQKAFQGTDRIKISDPVNSSETYYYFIDISDDKTASGTMLDMVARIEYDTTVMQRHLDSIRLFHALVALIAGLLGFFIAYLLAYHITRPIRRIIDDINRIAHGDLNHRVSYSGSHEFSELETSLNLLISHLNDLISSLQEKEHHLRESKEEYQRLVEKLNEGIWIVDQDEKTTFVNTRMAEMLEASPEDLIGRSTFDIIHPSYHEIIREKMKNRKSGLSERYEIPLVTAKNRQIIAEISASPSFDPYSRYTGSFGVVTDITKRKENEQKIRLYALQMEERTKELEAVRDQLFQINADLDRIVQTRTEEVMRLLEQKNDFIMQLGHDLRTPLTPILGLLPRLDELDGEEHANMVRIIERNARHIQNIASKSLKLARLNSLDYIPECDDIDLAETIRSVLEINRMSLRQAHIETHVEVPEGCIIQGDQILIQELIDNLISNSIKFSKPSGGYIRIQVKRDDDTITLTVKDTGIGLMAGEEVLIFEEFYKSDRSRHDKSSTGLGLAICRKIVQKHHGTIIASSDGPDQGTTFTIVLPIRCDTPGNQQ</sequence>
<dbReference type="PROSITE" id="PS50885">
    <property type="entry name" value="HAMP"/>
    <property type="match status" value="1"/>
</dbReference>
<dbReference type="SUPFAM" id="SSF55874">
    <property type="entry name" value="ATPase domain of HSP90 chaperone/DNA topoisomerase II/histidine kinase"/>
    <property type="match status" value="1"/>
</dbReference>
<evidence type="ECO:0000256" key="10">
    <source>
        <dbReference type="ARBA" id="ARBA00022989"/>
    </source>
</evidence>
<evidence type="ECO:0000259" key="15">
    <source>
        <dbReference type="PROSITE" id="PS50109"/>
    </source>
</evidence>
<evidence type="ECO:0000256" key="9">
    <source>
        <dbReference type="ARBA" id="ARBA00022840"/>
    </source>
</evidence>
<dbReference type="InterPro" id="IPR036097">
    <property type="entry name" value="HisK_dim/P_sf"/>
</dbReference>
<dbReference type="InterPro" id="IPR005467">
    <property type="entry name" value="His_kinase_dom"/>
</dbReference>
<feature type="domain" description="PAC" evidence="17">
    <location>
        <begin position="457"/>
        <end position="509"/>
    </location>
</feature>
<keyword evidence="13" id="KW-0175">Coiled coil</keyword>
<dbReference type="GO" id="GO:0007234">
    <property type="term" value="P:osmosensory signaling via phosphorelay pathway"/>
    <property type="evidence" value="ECO:0007669"/>
    <property type="project" value="TreeGrafter"/>
</dbReference>
<dbReference type="STRING" id="323259.Mhun_1442"/>
<organism evidence="19 20">
    <name type="scientific">Methanospirillum hungatei JF-1 (strain ATCC 27890 / DSM 864 / NBRC 100397 / JF-1)</name>
    <dbReference type="NCBI Taxonomy" id="323259"/>
    <lineage>
        <taxon>Archaea</taxon>
        <taxon>Methanobacteriati</taxon>
        <taxon>Methanobacteriota</taxon>
        <taxon>Stenosarchaea group</taxon>
        <taxon>Methanomicrobia</taxon>
        <taxon>Methanomicrobiales</taxon>
        <taxon>Methanospirillaceae</taxon>
        <taxon>Methanospirillum</taxon>
    </lineage>
</organism>
<dbReference type="PANTHER" id="PTHR42878:SF7">
    <property type="entry name" value="SENSOR HISTIDINE KINASE GLRK"/>
    <property type="match status" value="1"/>
</dbReference>
<dbReference type="SUPFAM" id="SSF158472">
    <property type="entry name" value="HAMP domain-like"/>
    <property type="match status" value="1"/>
</dbReference>
<evidence type="ECO:0000313" key="20">
    <source>
        <dbReference type="Proteomes" id="UP000001941"/>
    </source>
</evidence>
<dbReference type="CDD" id="cd00082">
    <property type="entry name" value="HisKA"/>
    <property type="match status" value="1"/>
</dbReference>
<dbReference type="Gene3D" id="6.10.340.10">
    <property type="match status" value="1"/>
</dbReference>
<dbReference type="SMART" id="SM00091">
    <property type="entry name" value="PAS"/>
    <property type="match status" value="1"/>
</dbReference>
<dbReference type="Pfam" id="PF00672">
    <property type="entry name" value="HAMP"/>
    <property type="match status" value="1"/>
</dbReference>
<reference evidence="20" key="1">
    <citation type="journal article" date="2016" name="Stand. Genomic Sci.">
        <title>Complete genome sequence of Methanospirillum hungatei type strain JF1.</title>
        <authorList>
            <person name="Gunsalus R.P."/>
            <person name="Cook L.E."/>
            <person name="Crable B."/>
            <person name="Rohlin L."/>
            <person name="McDonald E."/>
            <person name="Mouttaki H."/>
            <person name="Sieber J.R."/>
            <person name="Poweleit N."/>
            <person name="Zhou H."/>
            <person name="Lapidus A.L."/>
            <person name="Daligault H.E."/>
            <person name="Land M."/>
            <person name="Gilna P."/>
            <person name="Ivanova N."/>
            <person name="Kyrpides N."/>
            <person name="Culley D.E."/>
            <person name="McInerney M.J."/>
        </authorList>
    </citation>
    <scope>NUCLEOTIDE SEQUENCE [LARGE SCALE GENOMIC DNA]</scope>
    <source>
        <strain evidence="20">ATCC 27890 / DSM 864 / NBRC 100397 / JF-1</strain>
    </source>
</reference>
<keyword evidence="4" id="KW-0597">Phosphoprotein</keyword>
<dbReference type="InterPro" id="IPR003661">
    <property type="entry name" value="HisK_dim/P_dom"/>
</dbReference>
<evidence type="ECO:0000256" key="2">
    <source>
        <dbReference type="ARBA" id="ARBA00004141"/>
    </source>
</evidence>
<dbReference type="Pfam" id="PF02518">
    <property type="entry name" value="HATPase_c"/>
    <property type="match status" value="1"/>
</dbReference>
<dbReference type="GO" id="GO:0030295">
    <property type="term" value="F:protein kinase activator activity"/>
    <property type="evidence" value="ECO:0007669"/>
    <property type="project" value="TreeGrafter"/>
</dbReference>
<dbReference type="InterPro" id="IPR013767">
    <property type="entry name" value="PAS_fold"/>
</dbReference>
<dbReference type="EC" id="2.7.13.3" evidence="3"/>
<dbReference type="eggNOG" id="arCOG04809">
    <property type="taxonomic scope" value="Archaea"/>
</dbReference>
<dbReference type="SMART" id="SM00388">
    <property type="entry name" value="HisKA"/>
    <property type="match status" value="1"/>
</dbReference>
<dbReference type="SUPFAM" id="SSF55785">
    <property type="entry name" value="PYP-like sensor domain (PAS domain)"/>
    <property type="match status" value="1"/>
</dbReference>
<dbReference type="Pfam" id="PF00512">
    <property type="entry name" value="HisKA"/>
    <property type="match status" value="1"/>
</dbReference>
<feature type="domain" description="Histidine kinase" evidence="15">
    <location>
        <begin position="559"/>
        <end position="774"/>
    </location>
</feature>
<evidence type="ECO:0000256" key="8">
    <source>
        <dbReference type="ARBA" id="ARBA00022777"/>
    </source>
</evidence>
<feature type="domain" description="PAS" evidence="16">
    <location>
        <begin position="385"/>
        <end position="450"/>
    </location>
</feature>
<feature type="domain" description="HAMP" evidence="18">
    <location>
        <begin position="321"/>
        <end position="373"/>
    </location>
</feature>
<dbReference type="Gene3D" id="3.30.565.10">
    <property type="entry name" value="Histidine kinase-like ATPase, C-terminal domain"/>
    <property type="match status" value="1"/>
</dbReference>
<dbReference type="NCBIfam" id="TIGR00229">
    <property type="entry name" value="sensory_box"/>
    <property type="match status" value="1"/>
</dbReference>
<feature type="transmembrane region" description="Helical" evidence="14">
    <location>
        <begin position="299"/>
        <end position="320"/>
    </location>
</feature>
<evidence type="ECO:0000256" key="12">
    <source>
        <dbReference type="ARBA" id="ARBA00023136"/>
    </source>
</evidence>
<dbReference type="Proteomes" id="UP000001941">
    <property type="component" value="Chromosome"/>
</dbReference>
<name>Q2FLZ3_METHJ</name>
<evidence type="ECO:0000256" key="3">
    <source>
        <dbReference type="ARBA" id="ARBA00012438"/>
    </source>
</evidence>
<keyword evidence="6 14" id="KW-0812">Transmembrane</keyword>
<dbReference type="InterPro" id="IPR004358">
    <property type="entry name" value="Sig_transdc_His_kin-like_C"/>
</dbReference>
<dbReference type="SUPFAM" id="SSF47384">
    <property type="entry name" value="Homodimeric domain of signal transducing histidine kinase"/>
    <property type="match status" value="1"/>
</dbReference>
<evidence type="ECO:0000313" key="19">
    <source>
        <dbReference type="EMBL" id="ABD41177.1"/>
    </source>
</evidence>
<dbReference type="eggNOG" id="arCOG02343">
    <property type="taxonomic scope" value="Archaea"/>
</dbReference>
<dbReference type="CDD" id="cd06225">
    <property type="entry name" value="HAMP"/>
    <property type="match status" value="1"/>
</dbReference>
<keyword evidence="8 19" id="KW-0418">Kinase</keyword>
<evidence type="ECO:0000256" key="6">
    <source>
        <dbReference type="ARBA" id="ARBA00022692"/>
    </source>
</evidence>
<dbReference type="AlphaFoldDB" id="Q2FLZ3"/>
<dbReference type="KEGG" id="mhu:Mhun_1442"/>
<dbReference type="PROSITE" id="PS50113">
    <property type="entry name" value="PAC"/>
    <property type="match status" value="1"/>
</dbReference>
<dbReference type="InterPro" id="IPR003594">
    <property type="entry name" value="HATPase_dom"/>
</dbReference>
<protein>
    <recommendedName>
        <fullName evidence="3">histidine kinase</fullName>
        <ecNumber evidence="3">2.7.13.3</ecNumber>
    </recommendedName>
</protein>
<evidence type="ECO:0000256" key="11">
    <source>
        <dbReference type="ARBA" id="ARBA00023012"/>
    </source>
</evidence>
<gene>
    <name evidence="19" type="ordered locus">Mhun_1442</name>
</gene>
<keyword evidence="7" id="KW-0547">Nucleotide-binding</keyword>